<protein>
    <submittedName>
        <fullName evidence="1">Glutathione S-transferase</fullName>
    </submittedName>
</protein>
<sequence>MTPPDTSADATTPGQALRIEDAVNDVCPWSGKPISADSLTLYSGAVVGFCKPECRDKFARAVQAFEDALQARRVEKAGLHQ</sequence>
<dbReference type="Proteomes" id="UP000474159">
    <property type="component" value="Unassembled WGS sequence"/>
</dbReference>
<gene>
    <name evidence="1" type="ORF">F6X53_07245</name>
</gene>
<dbReference type="EMBL" id="VZZK01000006">
    <property type="protein sequence ID" value="KAB1080026.1"/>
    <property type="molecule type" value="Genomic_DNA"/>
</dbReference>
<accession>A0A6L3T0J1</accession>
<dbReference type="OrthoDB" id="7410162at2"/>
<evidence type="ECO:0000313" key="2">
    <source>
        <dbReference type="Proteomes" id="UP000474159"/>
    </source>
</evidence>
<dbReference type="RefSeq" id="WP_150998918.1">
    <property type="nucleotide sequence ID" value="NZ_BPQY01000143.1"/>
</dbReference>
<name>A0A6L3T0J1_9HYPH</name>
<evidence type="ECO:0000313" key="1">
    <source>
        <dbReference type="EMBL" id="KAB1080026.1"/>
    </source>
</evidence>
<reference evidence="1 2" key="1">
    <citation type="submission" date="2019-09" db="EMBL/GenBank/DDBJ databases">
        <title>YIM 48816 draft genome.</title>
        <authorList>
            <person name="Jiang L."/>
        </authorList>
    </citation>
    <scope>NUCLEOTIDE SEQUENCE [LARGE SCALE GENOMIC DNA]</scope>
    <source>
        <strain evidence="1 2">YIM 48816</strain>
    </source>
</reference>
<dbReference type="GO" id="GO:0016740">
    <property type="term" value="F:transferase activity"/>
    <property type="evidence" value="ECO:0007669"/>
    <property type="project" value="UniProtKB-KW"/>
</dbReference>
<organism evidence="1 2">
    <name type="scientific">Methylobacterium soli</name>
    <dbReference type="NCBI Taxonomy" id="553447"/>
    <lineage>
        <taxon>Bacteria</taxon>
        <taxon>Pseudomonadati</taxon>
        <taxon>Pseudomonadota</taxon>
        <taxon>Alphaproteobacteria</taxon>
        <taxon>Hyphomicrobiales</taxon>
        <taxon>Methylobacteriaceae</taxon>
        <taxon>Methylobacterium</taxon>
    </lineage>
</organism>
<keyword evidence="1" id="KW-0808">Transferase</keyword>
<comment type="caution">
    <text evidence="1">The sequence shown here is derived from an EMBL/GenBank/DDBJ whole genome shotgun (WGS) entry which is preliminary data.</text>
</comment>
<proteinExistence type="predicted"/>
<keyword evidence="2" id="KW-1185">Reference proteome</keyword>
<dbReference type="AlphaFoldDB" id="A0A6L3T0J1"/>